<evidence type="ECO:0000313" key="2">
    <source>
        <dbReference type="Proteomes" id="UP000000604"/>
    </source>
</evidence>
<sequence length="44" mass="5335">MVIDFKNVDMLKRKDSKHINNKKLVYIWLGLASKYFRSLNLEKH</sequence>
<name>Q68XK3_RICTY</name>
<gene>
    <name evidence="1" type="ordered locus">RT0155</name>
</gene>
<protein>
    <submittedName>
        <fullName evidence="1">Uncharacterized protein</fullName>
    </submittedName>
</protein>
<reference evidence="1 2" key="1">
    <citation type="journal article" date="2004" name="J. Bacteriol.">
        <title>Complete genome sequence of Rickettsia typhi and comparison with sequences of other Rickettsiae.</title>
        <authorList>
            <person name="McLeod M.P."/>
            <person name="Qin X."/>
            <person name="Karpathy S.E."/>
            <person name="Gioia J."/>
            <person name="Highlander S.K."/>
            <person name="Fox G.E."/>
            <person name="McNeill T.Z."/>
            <person name="Jiang H."/>
            <person name="Muzny D."/>
            <person name="Jacob L.S."/>
            <person name="Hawes A.C."/>
            <person name="Sodergren E."/>
            <person name="Gill R."/>
            <person name="Hume J."/>
            <person name="Morgan M."/>
            <person name="Fan G."/>
            <person name="Amin A.G."/>
            <person name="Gibbs R.A."/>
            <person name="Hong C."/>
            <person name="Yu X.-J."/>
            <person name="Walker D.H."/>
            <person name="Weinstock G.M."/>
        </authorList>
    </citation>
    <scope>NUCLEOTIDE SEQUENCE [LARGE SCALE GENOMIC DNA]</scope>
    <source>
        <strain evidence="2">ATCC VR-144 / Wilmington</strain>
    </source>
</reference>
<dbReference type="EMBL" id="AE017197">
    <property type="protein sequence ID" value="AAU03639.1"/>
    <property type="molecule type" value="Genomic_DNA"/>
</dbReference>
<dbReference type="HOGENOM" id="CLU_3221418_0_0_5"/>
<organism evidence="1 2">
    <name type="scientific">Rickettsia typhi (strain ATCC VR-144 / Wilmington)</name>
    <dbReference type="NCBI Taxonomy" id="257363"/>
    <lineage>
        <taxon>Bacteria</taxon>
        <taxon>Pseudomonadati</taxon>
        <taxon>Pseudomonadota</taxon>
        <taxon>Alphaproteobacteria</taxon>
        <taxon>Rickettsiales</taxon>
        <taxon>Rickettsiaceae</taxon>
        <taxon>Rickettsieae</taxon>
        <taxon>Rickettsia</taxon>
        <taxon>typhus group</taxon>
    </lineage>
</organism>
<dbReference type="Proteomes" id="UP000000604">
    <property type="component" value="Chromosome"/>
</dbReference>
<dbReference type="KEGG" id="rty:RT0155"/>
<accession>Q68XK3</accession>
<proteinExistence type="predicted"/>
<dbReference type="AlphaFoldDB" id="Q68XK3"/>
<evidence type="ECO:0000313" key="1">
    <source>
        <dbReference type="EMBL" id="AAU03639.1"/>
    </source>
</evidence>